<protein>
    <submittedName>
        <fullName evidence="2">Uncharacterized protein</fullName>
    </submittedName>
</protein>
<dbReference type="EMBL" id="CP001899">
    <property type="protein sequence ID" value="ADC65542.1"/>
    <property type="molecule type" value="Genomic_DNA"/>
</dbReference>
<keyword evidence="1" id="KW-0472">Membrane</keyword>
<dbReference type="PaxDb" id="589924-Ferp_1391"/>
<feature type="transmembrane region" description="Helical" evidence="1">
    <location>
        <begin position="48"/>
        <end position="66"/>
    </location>
</feature>
<dbReference type="STRING" id="589924.Ferp_1391"/>
<reference evidence="3" key="1">
    <citation type="submission" date="2010-02" db="EMBL/GenBank/DDBJ databases">
        <title>Complete sequence of Ferroglobus placidus DSM 10642.</title>
        <authorList>
            <consortium name="US DOE Joint Genome Institute"/>
            <person name="Lucas S."/>
            <person name="Copeland A."/>
            <person name="Lapidus A."/>
            <person name="Cheng J.-F."/>
            <person name="Bruce D."/>
            <person name="Goodwin L."/>
            <person name="Pitluck S."/>
            <person name="Saunders E."/>
            <person name="Brettin T."/>
            <person name="Detter J.C."/>
            <person name="Han C."/>
            <person name="Tapia R."/>
            <person name="Larimer F."/>
            <person name="Land M."/>
            <person name="Hauser L."/>
            <person name="Kyrpides N."/>
            <person name="Ivanova N."/>
            <person name="Holmes D."/>
            <person name="Lovley D."/>
            <person name="Kyrpides N."/>
            <person name="Anderson I.J."/>
            <person name="Woyke T."/>
        </authorList>
    </citation>
    <scope>NUCLEOTIDE SEQUENCE [LARGE SCALE GENOMIC DNA]</scope>
    <source>
        <strain evidence="3">DSM 10642 / AEDII12DO</strain>
    </source>
</reference>
<feature type="transmembrane region" description="Helical" evidence="1">
    <location>
        <begin position="118"/>
        <end position="134"/>
    </location>
</feature>
<feature type="transmembrane region" description="Helical" evidence="1">
    <location>
        <begin position="73"/>
        <end position="88"/>
    </location>
</feature>
<proteinExistence type="predicted"/>
<evidence type="ECO:0000313" key="2">
    <source>
        <dbReference type="EMBL" id="ADC65542.1"/>
    </source>
</evidence>
<feature type="transmembrane region" description="Helical" evidence="1">
    <location>
        <begin position="7"/>
        <end position="28"/>
    </location>
</feature>
<accession>D3RYH9</accession>
<reference evidence="2 3" key="2">
    <citation type="journal article" date="2011" name="Stand. Genomic Sci.">
        <title>Complete genome sequence of Ferroglobus placidus AEDII12DO.</title>
        <authorList>
            <person name="Anderson I."/>
            <person name="Risso C."/>
            <person name="Holmes D."/>
            <person name="Lucas S."/>
            <person name="Copeland A."/>
            <person name="Lapidus A."/>
            <person name="Cheng J.F."/>
            <person name="Bruce D."/>
            <person name="Goodwin L."/>
            <person name="Pitluck S."/>
            <person name="Saunders E."/>
            <person name="Brettin T."/>
            <person name="Detter J.C."/>
            <person name="Han C."/>
            <person name="Tapia R."/>
            <person name="Larimer F."/>
            <person name="Land M."/>
            <person name="Hauser L."/>
            <person name="Woyke T."/>
            <person name="Lovley D."/>
            <person name="Kyrpides N."/>
            <person name="Ivanova N."/>
        </authorList>
    </citation>
    <scope>NUCLEOTIDE SEQUENCE [LARGE SCALE GENOMIC DNA]</scope>
    <source>
        <strain evidence="3">DSM 10642 / AEDII12DO</strain>
    </source>
</reference>
<dbReference type="GeneID" id="8778908"/>
<keyword evidence="1" id="KW-1133">Transmembrane helix</keyword>
<organism evidence="2 3">
    <name type="scientific">Ferroglobus placidus (strain DSM 10642 / AEDII12DO)</name>
    <dbReference type="NCBI Taxonomy" id="589924"/>
    <lineage>
        <taxon>Archaea</taxon>
        <taxon>Methanobacteriati</taxon>
        <taxon>Methanobacteriota</taxon>
        <taxon>Archaeoglobi</taxon>
        <taxon>Archaeoglobales</taxon>
        <taxon>Archaeoglobaceae</taxon>
        <taxon>Ferroglobus</taxon>
    </lineage>
</organism>
<keyword evidence="1" id="KW-0812">Transmembrane</keyword>
<dbReference type="HOGENOM" id="CLU_1567065_0_0_2"/>
<name>D3RYH9_FERPA</name>
<dbReference type="RefSeq" id="WP_012965885.1">
    <property type="nucleotide sequence ID" value="NC_013849.1"/>
</dbReference>
<dbReference type="Proteomes" id="UP000002613">
    <property type="component" value="Chromosome"/>
</dbReference>
<evidence type="ECO:0000313" key="3">
    <source>
        <dbReference type="Proteomes" id="UP000002613"/>
    </source>
</evidence>
<keyword evidence="3" id="KW-1185">Reference proteome</keyword>
<gene>
    <name evidence="2" type="ordered locus">Ferp_1391</name>
</gene>
<feature type="transmembrane region" description="Helical" evidence="1">
    <location>
        <begin position="140"/>
        <end position="158"/>
    </location>
</feature>
<sequence length="170" mass="19227">MDDLMKLTIAIFLIFSAVAFFGIVYYSLNYSEEWRRIEYQSYVDMMNRISSPIVFLAIVLIPICTLRKIRRNVAASSLVIAGVAFLLASFDYRFALAFSSTLSIALLTAYIRKNLPSTLIHAGIALFVLDFATFEGTTHLILFYLSSSLYLIGMVLRFHSFKFDLSGENA</sequence>
<dbReference type="KEGG" id="fpl:Ferp_1391"/>
<evidence type="ECO:0000256" key="1">
    <source>
        <dbReference type="SAM" id="Phobius"/>
    </source>
</evidence>
<dbReference type="AlphaFoldDB" id="D3RYH9"/>